<dbReference type="InterPro" id="IPR000340">
    <property type="entry name" value="Dual-sp_phosphatase_cat-dom"/>
</dbReference>
<proteinExistence type="inferred from homology"/>
<dbReference type="PANTHER" id="PTHR45961:SF9">
    <property type="entry name" value="DUAL SPECIFICITY PROTEIN PHOSPHATASE 14"/>
    <property type="match status" value="1"/>
</dbReference>
<dbReference type="SMART" id="SM00195">
    <property type="entry name" value="DSPc"/>
    <property type="match status" value="1"/>
</dbReference>
<sequence>MGCAFLKDFINSSEGSLNGTRIRGRESGTLNNPSPVMRSRSMMERFMRNRERAQISASDSISPSTRLLLRAPFSNFSCFSQQIYLTGWGGITLDNLKQYNIKGLFNVTYEINDPLSGIKNPSIEHHKYPIIDSYTFSVYDYFDKAVDQMNLCLKARDGNVTVFCSAGMSRSSTFVLAYAIRYLKMSLKEAFIHLQEIRPYARPNLSFFSQLVQYEYEKLGCNTVEMVRESMDFESCTKNESETKKQKKKKDNQMVKQYLTVPDLYRKEFPNLLKLEISEAKRVPNHPMVSESKSTTGSVMSTSGINKCPNPRTRTKSNQNKSSEKSAFLNNELKPFVVENVSYENFVLELESARNQRKNE</sequence>
<name>A0A9Q0MB50_BLOTA</name>
<comment type="caution">
    <text evidence="7">The sequence shown here is derived from an EMBL/GenBank/DDBJ whole genome shotgun (WGS) entry which is preliminary data.</text>
</comment>
<dbReference type="AlphaFoldDB" id="A0A9Q0MB50"/>
<dbReference type="Pfam" id="PF00782">
    <property type="entry name" value="DSPc"/>
    <property type="match status" value="1"/>
</dbReference>
<keyword evidence="2" id="KW-0378">Hydrolase</keyword>
<dbReference type="EMBL" id="JAPWDV010000001">
    <property type="protein sequence ID" value="KAJ6222013.1"/>
    <property type="molecule type" value="Genomic_DNA"/>
</dbReference>
<evidence type="ECO:0000256" key="3">
    <source>
        <dbReference type="ARBA" id="ARBA00022912"/>
    </source>
</evidence>
<dbReference type="GO" id="GO:0005737">
    <property type="term" value="C:cytoplasm"/>
    <property type="evidence" value="ECO:0007669"/>
    <property type="project" value="TreeGrafter"/>
</dbReference>
<evidence type="ECO:0000313" key="8">
    <source>
        <dbReference type="Proteomes" id="UP001142055"/>
    </source>
</evidence>
<evidence type="ECO:0000256" key="2">
    <source>
        <dbReference type="ARBA" id="ARBA00022801"/>
    </source>
</evidence>
<evidence type="ECO:0000259" key="6">
    <source>
        <dbReference type="PROSITE" id="PS50056"/>
    </source>
</evidence>
<accession>A0A9Q0MB50</accession>
<evidence type="ECO:0000256" key="1">
    <source>
        <dbReference type="ARBA" id="ARBA00008601"/>
    </source>
</evidence>
<evidence type="ECO:0000313" key="7">
    <source>
        <dbReference type="EMBL" id="KAJ6222013.1"/>
    </source>
</evidence>
<dbReference type="InterPro" id="IPR000387">
    <property type="entry name" value="Tyr_Pase_dom"/>
</dbReference>
<feature type="compositionally biased region" description="Polar residues" evidence="4">
    <location>
        <begin position="291"/>
        <end position="305"/>
    </location>
</feature>
<feature type="domain" description="Tyrosine-protein phosphatase" evidence="5">
    <location>
        <begin position="60"/>
        <end position="220"/>
    </location>
</feature>
<dbReference type="InterPro" id="IPR029021">
    <property type="entry name" value="Prot-tyrosine_phosphatase-like"/>
</dbReference>
<keyword evidence="8" id="KW-1185">Reference proteome</keyword>
<dbReference type="InterPro" id="IPR020422">
    <property type="entry name" value="TYR_PHOSPHATASE_DUAL_dom"/>
</dbReference>
<dbReference type="PROSITE" id="PS50056">
    <property type="entry name" value="TYR_PHOSPHATASE_2"/>
    <property type="match status" value="1"/>
</dbReference>
<dbReference type="Gene3D" id="3.90.190.10">
    <property type="entry name" value="Protein tyrosine phosphatase superfamily"/>
    <property type="match status" value="1"/>
</dbReference>
<keyword evidence="3" id="KW-0904">Protein phosphatase</keyword>
<gene>
    <name evidence="7" type="ORF">RDWZM_000558</name>
</gene>
<evidence type="ECO:0000259" key="5">
    <source>
        <dbReference type="PROSITE" id="PS50054"/>
    </source>
</evidence>
<feature type="region of interest" description="Disordered" evidence="4">
    <location>
        <begin position="286"/>
        <end position="327"/>
    </location>
</feature>
<reference evidence="7" key="1">
    <citation type="submission" date="2022-12" db="EMBL/GenBank/DDBJ databases">
        <title>Genome assemblies of Blomia tropicalis.</title>
        <authorList>
            <person name="Cui Y."/>
        </authorList>
    </citation>
    <scope>NUCLEOTIDE SEQUENCE</scope>
    <source>
        <tissue evidence="7">Adult mites</tissue>
    </source>
</reference>
<comment type="similarity">
    <text evidence="1">Belongs to the protein-tyrosine phosphatase family. Non-receptor class dual specificity subfamily.</text>
</comment>
<evidence type="ECO:0000256" key="4">
    <source>
        <dbReference type="SAM" id="MobiDB-lite"/>
    </source>
</evidence>
<feature type="domain" description="Tyrosine specific protein phosphatases" evidence="6">
    <location>
        <begin position="140"/>
        <end position="199"/>
    </location>
</feature>
<dbReference type="InterPro" id="IPR052103">
    <property type="entry name" value="Dual_spec_Phospatases"/>
</dbReference>
<organism evidence="7 8">
    <name type="scientific">Blomia tropicalis</name>
    <name type="common">Mite</name>
    <dbReference type="NCBI Taxonomy" id="40697"/>
    <lineage>
        <taxon>Eukaryota</taxon>
        <taxon>Metazoa</taxon>
        <taxon>Ecdysozoa</taxon>
        <taxon>Arthropoda</taxon>
        <taxon>Chelicerata</taxon>
        <taxon>Arachnida</taxon>
        <taxon>Acari</taxon>
        <taxon>Acariformes</taxon>
        <taxon>Sarcoptiformes</taxon>
        <taxon>Astigmata</taxon>
        <taxon>Glycyphagoidea</taxon>
        <taxon>Echimyopodidae</taxon>
        <taxon>Blomia</taxon>
    </lineage>
</organism>
<dbReference type="SUPFAM" id="SSF52799">
    <property type="entry name" value="(Phosphotyrosine protein) phosphatases II"/>
    <property type="match status" value="1"/>
</dbReference>
<dbReference type="PROSITE" id="PS50054">
    <property type="entry name" value="TYR_PHOSPHATASE_DUAL"/>
    <property type="match status" value="1"/>
</dbReference>
<dbReference type="GO" id="GO:0004721">
    <property type="term" value="F:phosphoprotein phosphatase activity"/>
    <property type="evidence" value="ECO:0007669"/>
    <property type="project" value="UniProtKB-KW"/>
</dbReference>
<protein>
    <submittedName>
        <fullName evidence="7">Uncharacterized protein</fullName>
    </submittedName>
</protein>
<dbReference type="PANTHER" id="PTHR45961">
    <property type="entry name" value="IP21249P"/>
    <property type="match status" value="1"/>
</dbReference>
<dbReference type="Proteomes" id="UP001142055">
    <property type="component" value="Chromosome 1"/>
</dbReference>